<dbReference type="Proteomes" id="UP001303046">
    <property type="component" value="Unassembled WGS sequence"/>
</dbReference>
<name>A0ABR1DKT6_NECAM</name>
<reference evidence="1 2" key="1">
    <citation type="submission" date="2023-08" db="EMBL/GenBank/DDBJ databases">
        <title>A Necator americanus chromosomal reference genome.</title>
        <authorList>
            <person name="Ilik V."/>
            <person name="Petrzelkova K.J."/>
            <person name="Pardy F."/>
            <person name="Fuh T."/>
            <person name="Niatou-Singa F.S."/>
            <person name="Gouil Q."/>
            <person name="Baker L."/>
            <person name="Ritchie M.E."/>
            <person name="Jex A.R."/>
            <person name="Gazzola D."/>
            <person name="Li H."/>
            <person name="Toshio Fujiwara R."/>
            <person name="Zhan B."/>
            <person name="Aroian R.V."/>
            <person name="Pafco B."/>
            <person name="Schwarz E.M."/>
        </authorList>
    </citation>
    <scope>NUCLEOTIDE SEQUENCE [LARGE SCALE GENOMIC DNA]</scope>
    <source>
        <strain evidence="1 2">Aroian</strain>
        <tissue evidence="1">Whole animal</tissue>
    </source>
</reference>
<evidence type="ECO:0000313" key="2">
    <source>
        <dbReference type="Proteomes" id="UP001303046"/>
    </source>
</evidence>
<comment type="caution">
    <text evidence="1">The sequence shown here is derived from an EMBL/GenBank/DDBJ whole genome shotgun (WGS) entry which is preliminary data.</text>
</comment>
<proteinExistence type="predicted"/>
<dbReference type="EMBL" id="JAVFWL010000004">
    <property type="protein sequence ID" value="KAK6750758.1"/>
    <property type="molecule type" value="Genomic_DNA"/>
</dbReference>
<keyword evidence="2" id="KW-1185">Reference proteome</keyword>
<evidence type="ECO:0000313" key="1">
    <source>
        <dbReference type="EMBL" id="KAK6750758.1"/>
    </source>
</evidence>
<accession>A0ABR1DKT6</accession>
<sequence length="122" mass="14251">MRRCGPTSALTIFVAYSPSSNHEEKEVVAFYINLGKFYRENHTFYKVIIVDFVAKICPRTTPKELHIGTYGLQWYEQGETLSKFIMTTKIIHEYSQFQKHSSLPSTWESLDGGYHNEPHHHQ</sequence>
<organism evidence="1 2">
    <name type="scientific">Necator americanus</name>
    <name type="common">Human hookworm</name>
    <dbReference type="NCBI Taxonomy" id="51031"/>
    <lineage>
        <taxon>Eukaryota</taxon>
        <taxon>Metazoa</taxon>
        <taxon>Ecdysozoa</taxon>
        <taxon>Nematoda</taxon>
        <taxon>Chromadorea</taxon>
        <taxon>Rhabditida</taxon>
        <taxon>Rhabditina</taxon>
        <taxon>Rhabditomorpha</taxon>
        <taxon>Strongyloidea</taxon>
        <taxon>Ancylostomatidae</taxon>
        <taxon>Bunostominae</taxon>
        <taxon>Necator</taxon>
    </lineage>
</organism>
<gene>
    <name evidence="1" type="primary">Necator_chrIV.g15913</name>
    <name evidence="1" type="ORF">RB195_002618</name>
</gene>
<protein>
    <submittedName>
        <fullName evidence="1">Uncharacterized protein</fullName>
    </submittedName>
</protein>